<dbReference type="Proteomes" id="UP000189670">
    <property type="component" value="Unassembled WGS sequence"/>
</dbReference>
<protein>
    <submittedName>
        <fullName evidence="1">Uncharacterized protein</fullName>
    </submittedName>
</protein>
<dbReference type="EMBL" id="ATBP01000381">
    <property type="protein sequence ID" value="ETR70712.1"/>
    <property type="molecule type" value="Genomic_DNA"/>
</dbReference>
<proteinExistence type="predicted"/>
<evidence type="ECO:0000313" key="1">
    <source>
        <dbReference type="EMBL" id="ETR70712.1"/>
    </source>
</evidence>
<accession>A0A1V1P740</accession>
<gene>
    <name evidence="1" type="ORF">OMM_03038</name>
</gene>
<name>A0A1V1P740_9BACT</name>
<evidence type="ECO:0000313" key="2">
    <source>
        <dbReference type="Proteomes" id="UP000189670"/>
    </source>
</evidence>
<reference evidence="2" key="1">
    <citation type="submission" date="2012-11" db="EMBL/GenBank/DDBJ databases">
        <authorList>
            <person name="Lucero-Rivera Y.E."/>
            <person name="Tovar-Ramirez D."/>
        </authorList>
    </citation>
    <scope>NUCLEOTIDE SEQUENCE [LARGE SCALE GENOMIC DNA]</scope>
    <source>
        <strain evidence="2">Araruama</strain>
    </source>
</reference>
<dbReference type="AlphaFoldDB" id="A0A1V1P740"/>
<dbReference type="Gene3D" id="2.60.40.2810">
    <property type="match status" value="1"/>
</dbReference>
<sequence>MLIAESVIGEELSYTIVDKPLHGVLLGTAPQISYIPKLDYYGLDTFTFMATNNNTFSNIAEIRIVINQVIDPPIANNQYIVTSVNASVGITLTGNHVDGEELEFEIIDYPVNGVLTGNIPHFIYKPNYNYIGTDYFTFIARTQSLISNQGSISLSIVTTNDMIKQDEDESNCFIMTINY</sequence>
<dbReference type="Pfam" id="PF17963">
    <property type="entry name" value="Big_9"/>
    <property type="match status" value="2"/>
</dbReference>
<organism evidence="1 2">
    <name type="scientific">Candidatus Magnetoglobus multicellularis str. Araruama</name>
    <dbReference type="NCBI Taxonomy" id="890399"/>
    <lineage>
        <taxon>Bacteria</taxon>
        <taxon>Pseudomonadati</taxon>
        <taxon>Thermodesulfobacteriota</taxon>
        <taxon>Desulfobacteria</taxon>
        <taxon>Desulfobacterales</taxon>
        <taxon>Desulfobacteraceae</taxon>
        <taxon>Candidatus Magnetoglobus</taxon>
    </lineage>
</organism>
<comment type="caution">
    <text evidence="1">The sequence shown here is derived from an EMBL/GenBank/DDBJ whole genome shotgun (WGS) entry which is preliminary data.</text>
</comment>